<dbReference type="PANTHER" id="PTHR18966">
    <property type="entry name" value="IONOTROPIC GLUTAMATE RECEPTOR"/>
    <property type="match status" value="1"/>
</dbReference>
<keyword evidence="4" id="KW-1133">Transmembrane helix</keyword>
<name>A0A443QJA5_9ACAR</name>
<sequence>IANEEGFDYEVFLNPENSNKKLEVIGTWNGLMRDLVNDKAYKAISDLPITNERSEAVDFTMPFMKLGD</sequence>
<dbReference type="EMBL" id="NCKU01006896">
    <property type="protein sequence ID" value="RWS03069.1"/>
    <property type="molecule type" value="Genomic_DNA"/>
</dbReference>
<reference evidence="12 13" key="1">
    <citation type="journal article" date="2018" name="Gigascience">
        <title>Genomes of trombidid mites reveal novel predicted allergens and laterally-transferred genes associated with secondary metabolism.</title>
        <authorList>
            <person name="Dong X."/>
            <person name="Chaisiri K."/>
            <person name="Xia D."/>
            <person name="Armstrong S.D."/>
            <person name="Fang Y."/>
            <person name="Donnelly M.J."/>
            <person name="Kadowaki T."/>
            <person name="McGarry J.W."/>
            <person name="Darby A.C."/>
            <person name="Makepeace B.L."/>
        </authorList>
    </citation>
    <scope>NUCLEOTIDE SEQUENCE [LARGE SCALE GENOMIC DNA]</scope>
    <source>
        <strain evidence="12">UoL-WK</strain>
    </source>
</reference>
<evidence type="ECO:0000256" key="7">
    <source>
        <dbReference type="ARBA" id="ARBA00023170"/>
    </source>
</evidence>
<dbReference type="GO" id="GO:0015276">
    <property type="term" value="F:ligand-gated monoatomic ion channel activity"/>
    <property type="evidence" value="ECO:0007669"/>
    <property type="project" value="InterPro"/>
</dbReference>
<keyword evidence="9" id="KW-1071">Ligand-gated ion channel</keyword>
<keyword evidence="10" id="KW-0407">Ion channel</keyword>
<evidence type="ECO:0000256" key="9">
    <source>
        <dbReference type="ARBA" id="ARBA00023286"/>
    </source>
</evidence>
<feature type="domain" description="Ionotropic glutamate receptor L-glutamate and glycine-binding" evidence="11">
    <location>
        <begin position="1"/>
        <end position="67"/>
    </location>
</feature>
<keyword evidence="8" id="KW-0325">Glycoprotein</keyword>
<evidence type="ECO:0000313" key="13">
    <source>
        <dbReference type="Proteomes" id="UP000285301"/>
    </source>
</evidence>
<evidence type="ECO:0000256" key="4">
    <source>
        <dbReference type="ARBA" id="ARBA00022989"/>
    </source>
</evidence>
<evidence type="ECO:0000256" key="6">
    <source>
        <dbReference type="ARBA" id="ARBA00023136"/>
    </source>
</evidence>
<keyword evidence="13" id="KW-1185">Reference proteome</keyword>
<evidence type="ECO:0000256" key="8">
    <source>
        <dbReference type="ARBA" id="ARBA00023180"/>
    </source>
</evidence>
<feature type="non-terminal residue" evidence="12">
    <location>
        <position position="68"/>
    </location>
</feature>
<organism evidence="12 13">
    <name type="scientific">Dinothrombium tinctorium</name>
    <dbReference type="NCBI Taxonomy" id="1965070"/>
    <lineage>
        <taxon>Eukaryota</taxon>
        <taxon>Metazoa</taxon>
        <taxon>Ecdysozoa</taxon>
        <taxon>Arthropoda</taxon>
        <taxon>Chelicerata</taxon>
        <taxon>Arachnida</taxon>
        <taxon>Acari</taxon>
        <taxon>Acariformes</taxon>
        <taxon>Trombidiformes</taxon>
        <taxon>Prostigmata</taxon>
        <taxon>Anystina</taxon>
        <taxon>Parasitengona</taxon>
        <taxon>Trombidioidea</taxon>
        <taxon>Trombidiidae</taxon>
        <taxon>Dinothrombium</taxon>
    </lineage>
</organism>
<proteinExistence type="predicted"/>
<evidence type="ECO:0000256" key="1">
    <source>
        <dbReference type="ARBA" id="ARBA00004141"/>
    </source>
</evidence>
<comment type="caution">
    <text evidence="12">The sequence shown here is derived from an EMBL/GenBank/DDBJ whole genome shotgun (WGS) entry which is preliminary data.</text>
</comment>
<keyword evidence="5" id="KW-0406">Ion transport</keyword>
<dbReference type="OrthoDB" id="5984008at2759"/>
<dbReference type="AlphaFoldDB" id="A0A443QJA5"/>
<keyword evidence="2" id="KW-0813">Transport</keyword>
<evidence type="ECO:0000256" key="5">
    <source>
        <dbReference type="ARBA" id="ARBA00023065"/>
    </source>
</evidence>
<evidence type="ECO:0000256" key="2">
    <source>
        <dbReference type="ARBA" id="ARBA00022448"/>
    </source>
</evidence>
<dbReference type="InterPro" id="IPR019594">
    <property type="entry name" value="Glu/Gly-bd"/>
</dbReference>
<comment type="subcellular location">
    <subcellularLocation>
        <location evidence="1">Membrane</location>
        <topology evidence="1">Multi-pass membrane protein</topology>
    </subcellularLocation>
</comment>
<accession>A0A443QJA5</accession>
<gene>
    <name evidence="12" type="ORF">B4U79_05501</name>
</gene>
<dbReference type="Gene3D" id="3.40.190.10">
    <property type="entry name" value="Periplasmic binding protein-like II"/>
    <property type="match status" value="1"/>
</dbReference>
<dbReference type="Proteomes" id="UP000285301">
    <property type="component" value="Unassembled WGS sequence"/>
</dbReference>
<dbReference type="GO" id="GO:0016020">
    <property type="term" value="C:membrane"/>
    <property type="evidence" value="ECO:0007669"/>
    <property type="project" value="UniProtKB-SubCell"/>
</dbReference>
<protein>
    <recommendedName>
        <fullName evidence="11">Ionotropic glutamate receptor L-glutamate and glycine-binding domain-containing protein</fullName>
    </recommendedName>
</protein>
<evidence type="ECO:0000259" key="11">
    <source>
        <dbReference type="Pfam" id="PF10613"/>
    </source>
</evidence>
<dbReference type="SUPFAM" id="SSF53850">
    <property type="entry name" value="Periplasmic binding protein-like II"/>
    <property type="match status" value="1"/>
</dbReference>
<evidence type="ECO:0000256" key="3">
    <source>
        <dbReference type="ARBA" id="ARBA00022692"/>
    </source>
</evidence>
<keyword evidence="6" id="KW-0472">Membrane</keyword>
<feature type="non-terminal residue" evidence="12">
    <location>
        <position position="1"/>
    </location>
</feature>
<evidence type="ECO:0000313" key="12">
    <source>
        <dbReference type="EMBL" id="RWS03069.1"/>
    </source>
</evidence>
<dbReference type="InterPro" id="IPR015683">
    <property type="entry name" value="Ionotropic_Glu_rcpt"/>
</dbReference>
<dbReference type="Pfam" id="PF10613">
    <property type="entry name" value="Lig_chan-Glu_bd"/>
    <property type="match status" value="1"/>
</dbReference>
<keyword evidence="7" id="KW-0675">Receptor</keyword>
<keyword evidence="3" id="KW-0812">Transmembrane</keyword>
<evidence type="ECO:0000256" key="10">
    <source>
        <dbReference type="ARBA" id="ARBA00023303"/>
    </source>
</evidence>